<feature type="domain" description="PAS" evidence="4">
    <location>
        <begin position="59"/>
        <end position="126"/>
    </location>
</feature>
<dbReference type="CDD" id="cd00130">
    <property type="entry name" value="PAS"/>
    <property type="match status" value="1"/>
</dbReference>
<keyword evidence="3" id="KW-0157">Chromophore</keyword>
<accession>A0ABU9NLP3</accession>
<dbReference type="NCBIfam" id="TIGR00229">
    <property type="entry name" value="sensory_box"/>
    <property type="match status" value="1"/>
</dbReference>
<dbReference type="Pfam" id="PF13426">
    <property type="entry name" value="PAS_9"/>
    <property type="match status" value="1"/>
</dbReference>
<feature type="domain" description="PAC" evidence="5">
    <location>
        <begin position="127"/>
        <end position="169"/>
    </location>
</feature>
<keyword evidence="1" id="KW-0285">Flavoprotein</keyword>
<dbReference type="RefSeq" id="WP_342691274.1">
    <property type="nucleotide sequence ID" value="NZ_JBCGDP010000005.1"/>
</dbReference>
<evidence type="ECO:0000313" key="6">
    <source>
        <dbReference type="EMBL" id="MEM0576239.1"/>
    </source>
</evidence>
<evidence type="ECO:0000256" key="2">
    <source>
        <dbReference type="ARBA" id="ARBA00022643"/>
    </source>
</evidence>
<dbReference type="Proteomes" id="UP001468798">
    <property type="component" value="Unassembled WGS sequence"/>
</dbReference>
<dbReference type="SUPFAM" id="SSF55785">
    <property type="entry name" value="PYP-like sensor domain (PAS domain)"/>
    <property type="match status" value="1"/>
</dbReference>
<comment type="caution">
    <text evidence="6">The sequence shown here is derived from an EMBL/GenBank/DDBJ whole genome shotgun (WGS) entry which is preliminary data.</text>
</comment>
<dbReference type="PROSITE" id="PS50113">
    <property type="entry name" value="PAC"/>
    <property type="match status" value="1"/>
</dbReference>
<evidence type="ECO:0000256" key="1">
    <source>
        <dbReference type="ARBA" id="ARBA00022630"/>
    </source>
</evidence>
<evidence type="ECO:0000259" key="5">
    <source>
        <dbReference type="PROSITE" id="PS50113"/>
    </source>
</evidence>
<protein>
    <submittedName>
        <fullName evidence="6">PAS domain-containing protein</fullName>
    </submittedName>
</protein>
<dbReference type="InterPro" id="IPR000014">
    <property type="entry name" value="PAS"/>
</dbReference>
<dbReference type="InterPro" id="IPR035965">
    <property type="entry name" value="PAS-like_dom_sf"/>
</dbReference>
<reference evidence="6 7" key="1">
    <citation type="submission" date="2024-03" db="EMBL/GenBank/DDBJ databases">
        <title>Two novel species of the genus Flavobacterium exhibiting potentially degradation of complex polysaccharides.</title>
        <authorList>
            <person name="Lian X."/>
        </authorList>
    </citation>
    <scope>NUCLEOTIDE SEQUENCE [LARGE SCALE GENOMIC DNA]</scope>
    <source>
        <strain evidence="6 7">N6</strain>
    </source>
</reference>
<sequence length="169" mass="19534">MLNINEYENAKAKYFNTLALKTTSVLSMSFHEEFLGSIKKSFDDFNRLYEILPKNNTQTNNLREALLEDVVIVTDTNLKIVFASNNLSKMNGYSESEVIGNSPKMFHGEKTNKVISRQIREKIDQKLPFESEVINYKKNGKTYDCLIKSYPIFNKKGDLTHFIAFEKTI</sequence>
<evidence type="ECO:0000256" key="3">
    <source>
        <dbReference type="ARBA" id="ARBA00022991"/>
    </source>
</evidence>
<dbReference type="InterPro" id="IPR000700">
    <property type="entry name" value="PAS-assoc_C"/>
</dbReference>
<dbReference type="Gene3D" id="3.30.450.20">
    <property type="entry name" value="PAS domain"/>
    <property type="match status" value="1"/>
</dbReference>
<dbReference type="PROSITE" id="PS50112">
    <property type="entry name" value="PAS"/>
    <property type="match status" value="1"/>
</dbReference>
<keyword evidence="7" id="KW-1185">Reference proteome</keyword>
<dbReference type="PANTHER" id="PTHR47429:SF2">
    <property type="entry name" value="PROTEIN TWIN LOV 1"/>
    <property type="match status" value="1"/>
</dbReference>
<proteinExistence type="predicted"/>
<organism evidence="6 7">
    <name type="scientific">Flavobacterium polysaccharolyticum</name>
    <dbReference type="NCBI Taxonomy" id="3133148"/>
    <lineage>
        <taxon>Bacteria</taxon>
        <taxon>Pseudomonadati</taxon>
        <taxon>Bacteroidota</taxon>
        <taxon>Flavobacteriia</taxon>
        <taxon>Flavobacteriales</taxon>
        <taxon>Flavobacteriaceae</taxon>
        <taxon>Flavobacterium</taxon>
    </lineage>
</organism>
<name>A0ABU9NLP3_9FLAO</name>
<evidence type="ECO:0000313" key="7">
    <source>
        <dbReference type="Proteomes" id="UP001468798"/>
    </source>
</evidence>
<dbReference type="PANTHER" id="PTHR47429">
    <property type="entry name" value="PROTEIN TWIN LOV 1"/>
    <property type="match status" value="1"/>
</dbReference>
<gene>
    <name evidence="6" type="ORF">WFZ86_06995</name>
</gene>
<keyword evidence="2" id="KW-0288">FMN</keyword>
<dbReference type="EMBL" id="JBCGDP010000005">
    <property type="protein sequence ID" value="MEM0576239.1"/>
    <property type="molecule type" value="Genomic_DNA"/>
</dbReference>
<evidence type="ECO:0000259" key="4">
    <source>
        <dbReference type="PROSITE" id="PS50112"/>
    </source>
</evidence>